<name>C5MJJ6_CANTT</name>
<feature type="transmembrane region" description="Helical" evidence="4">
    <location>
        <begin position="99"/>
        <end position="123"/>
    </location>
</feature>
<dbReference type="GO" id="GO:0003677">
    <property type="term" value="F:DNA binding"/>
    <property type="evidence" value="ECO:0007669"/>
    <property type="project" value="UniProtKB-UniRule"/>
</dbReference>
<dbReference type="VEuPathDB" id="FungiDB:CTRG_06239"/>
<dbReference type="GeneID" id="8301578"/>
<dbReference type="SUPFAM" id="SSF46689">
    <property type="entry name" value="Homeodomain-like"/>
    <property type="match status" value="1"/>
</dbReference>
<dbReference type="eggNOG" id="ENOG502RQK1">
    <property type="taxonomic scope" value="Eukaryota"/>
</dbReference>
<organism evidence="6 7">
    <name type="scientific">Candida tropicalis (strain ATCC MYA-3404 / T1)</name>
    <name type="common">Yeast</name>
    <dbReference type="NCBI Taxonomy" id="294747"/>
    <lineage>
        <taxon>Eukaryota</taxon>
        <taxon>Fungi</taxon>
        <taxon>Dikarya</taxon>
        <taxon>Ascomycota</taxon>
        <taxon>Saccharomycotina</taxon>
        <taxon>Pichiomycetes</taxon>
        <taxon>Debaryomycetaceae</taxon>
        <taxon>Candida/Lodderomyces clade</taxon>
        <taxon>Candida</taxon>
    </lineage>
</organism>
<reference evidence="6 7" key="1">
    <citation type="journal article" date="2009" name="Nature">
        <title>Evolution of pathogenicity and sexual reproduction in eight Candida genomes.</title>
        <authorList>
            <person name="Butler G."/>
            <person name="Rasmussen M.D."/>
            <person name="Lin M.F."/>
            <person name="Santos M.A."/>
            <person name="Sakthikumar S."/>
            <person name="Munro C.A."/>
            <person name="Rheinbay E."/>
            <person name="Grabherr M."/>
            <person name="Forche A."/>
            <person name="Reedy J.L."/>
            <person name="Agrafioti I."/>
            <person name="Arnaud M.B."/>
            <person name="Bates S."/>
            <person name="Brown A.J."/>
            <person name="Brunke S."/>
            <person name="Costanzo M.C."/>
            <person name="Fitzpatrick D.A."/>
            <person name="de Groot P.W."/>
            <person name="Harris D."/>
            <person name="Hoyer L.L."/>
            <person name="Hube B."/>
            <person name="Klis F.M."/>
            <person name="Kodira C."/>
            <person name="Lennard N."/>
            <person name="Logue M.E."/>
            <person name="Martin R."/>
            <person name="Neiman A.M."/>
            <person name="Nikolaou E."/>
            <person name="Quail M.A."/>
            <person name="Quinn J."/>
            <person name="Santos M.C."/>
            <person name="Schmitzberger F.F."/>
            <person name="Sherlock G."/>
            <person name="Shah P."/>
            <person name="Silverstein K.A."/>
            <person name="Skrzypek M.S."/>
            <person name="Soll D."/>
            <person name="Staggs R."/>
            <person name="Stansfield I."/>
            <person name="Stumpf M.P."/>
            <person name="Sudbery P.E."/>
            <person name="Srikantha T."/>
            <person name="Zeng Q."/>
            <person name="Berman J."/>
            <person name="Berriman M."/>
            <person name="Heitman J."/>
            <person name="Gow N.A."/>
            <person name="Lorenz M.C."/>
            <person name="Birren B.W."/>
            <person name="Kellis M."/>
            <person name="Cuomo C.A."/>
        </authorList>
    </citation>
    <scope>NUCLEOTIDE SEQUENCE [LARGE SCALE GENOMIC DNA]</scope>
    <source>
        <strain evidence="7">ATCC MYA-3404 / T1</strain>
    </source>
</reference>
<keyword evidence="1 2" id="KW-0539">Nucleus</keyword>
<evidence type="ECO:0000256" key="4">
    <source>
        <dbReference type="SAM" id="Phobius"/>
    </source>
</evidence>
<dbReference type="GO" id="GO:0005634">
    <property type="term" value="C:nucleus"/>
    <property type="evidence" value="ECO:0007669"/>
    <property type="project" value="UniProtKB-SubCell"/>
</dbReference>
<keyword evidence="7" id="KW-1185">Reference proteome</keyword>
<dbReference type="EMBL" id="GG692408">
    <property type="protein sequence ID" value="EER30103.1"/>
    <property type="molecule type" value="Genomic_DNA"/>
</dbReference>
<dbReference type="STRING" id="294747.C5MJJ6"/>
<keyword evidence="4" id="KW-0812">Transmembrane</keyword>
<feature type="DNA-binding region" description="Homeobox" evidence="1">
    <location>
        <begin position="55"/>
        <end position="104"/>
    </location>
</feature>
<feature type="domain" description="Homeobox" evidence="5">
    <location>
        <begin position="53"/>
        <end position="103"/>
    </location>
</feature>
<dbReference type="Pfam" id="PF00046">
    <property type="entry name" value="Homeodomain"/>
    <property type="match status" value="1"/>
</dbReference>
<dbReference type="Proteomes" id="UP000002037">
    <property type="component" value="Unassembled WGS sequence"/>
</dbReference>
<dbReference type="OrthoDB" id="4026277at2759"/>
<proteinExistence type="predicted"/>
<keyword evidence="4" id="KW-1133">Transmembrane helix</keyword>
<evidence type="ECO:0000256" key="1">
    <source>
        <dbReference type="PROSITE-ProRule" id="PRU00108"/>
    </source>
</evidence>
<dbReference type="CDD" id="cd00086">
    <property type="entry name" value="homeodomain"/>
    <property type="match status" value="1"/>
</dbReference>
<gene>
    <name evidence="6" type="ORF">CTRG_06239</name>
</gene>
<dbReference type="KEGG" id="ctp:CTRG_06239"/>
<keyword evidence="4" id="KW-0472">Membrane</keyword>
<dbReference type="InterPro" id="IPR001356">
    <property type="entry name" value="HD"/>
</dbReference>
<sequence>MLKAQKEEEEILTVTEEGGDEFKLAKITISVSDQADDFRASDKESLSSEEEGKKLKKKRQRLDNTTKEFLEKVFERKSQPNRRERELIAEKYGISLSQIRVWVCIIFYYFQFILSELLTNITSKFTNKRMRKKKPDSSKKESDKTDDT</sequence>
<dbReference type="Gene3D" id="1.10.10.60">
    <property type="entry name" value="Homeodomain-like"/>
    <property type="match status" value="1"/>
</dbReference>
<dbReference type="InterPro" id="IPR009057">
    <property type="entry name" value="Homeodomain-like_sf"/>
</dbReference>
<comment type="subcellular location">
    <subcellularLocation>
        <location evidence="1 2">Nucleus</location>
    </subcellularLocation>
</comment>
<evidence type="ECO:0000313" key="6">
    <source>
        <dbReference type="EMBL" id="EER30103.1"/>
    </source>
</evidence>
<feature type="region of interest" description="Disordered" evidence="3">
    <location>
        <begin position="36"/>
        <end position="60"/>
    </location>
</feature>
<feature type="compositionally biased region" description="Basic and acidic residues" evidence="3">
    <location>
        <begin position="36"/>
        <end position="53"/>
    </location>
</feature>
<feature type="region of interest" description="Disordered" evidence="3">
    <location>
        <begin position="128"/>
        <end position="148"/>
    </location>
</feature>
<dbReference type="PROSITE" id="PS50071">
    <property type="entry name" value="HOMEOBOX_2"/>
    <property type="match status" value="1"/>
</dbReference>
<dbReference type="AlphaFoldDB" id="C5MJJ6"/>
<evidence type="ECO:0000259" key="5">
    <source>
        <dbReference type="PROSITE" id="PS50071"/>
    </source>
</evidence>
<evidence type="ECO:0000256" key="2">
    <source>
        <dbReference type="RuleBase" id="RU000682"/>
    </source>
</evidence>
<keyword evidence="1 2" id="KW-0238">DNA-binding</keyword>
<dbReference type="SMART" id="SM00389">
    <property type="entry name" value="HOX"/>
    <property type="match status" value="1"/>
</dbReference>
<accession>C5MJJ6</accession>
<protein>
    <recommendedName>
        <fullName evidence="5">Homeobox domain-containing protein</fullName>
    </recommendedName>
</protein>
<keyword evidence="1 2" id="KW-0371">Homeobox</keyword>
<evidence type="ECO:0000256" key="3">
    <source>
        <dbReference type="SAM" id="MobiDB-lite"/>
    </source>
</evidence>
<dbReference type="RefSeq" id="XP_002546761.1">
    <property type="nucleotide sequence ID" value="XM_002546715.1"/>
</dbReference>
<feature type="compositionally biased region" description="Basic and acidic residues" evidence="3">
    <location>
        <begin position="135"/>
        <end position="148"/>
    </location>
</feature>
<evidence type="ECO:0000313" key="7">
    <source>
        <dbReference type="Proteomes" id="UP000002037"/>
    </source>
</evidence>